<evidence type="ECO:0000313" key="6">
    <source>
        <dbReference type="Proteomes" id="UP000027135"/>
    </source>
</evidence>
<dbReference type="EMBL" id="KK852482">
    <property type="protein sequence ID" value="KDR22869.1"/>
    <property type="molecule type" value="Genomic_DNA"/>
</dbReference>
<dbReference type="SFLD" id="SFLDS00019">
    <property type="entry name" value="Glutathione_Transferase_(cytos"/>
    <property type="match status" value="1"/>
</dbReference>
<dbReference type="InterPro" id="IPR036249">
    <property type="entry name" value="Thioredoxin-like_sf"/>
</dbReference>
<dbReference type="Pfam" id="PF13417">
    <property type="entry name" value="GST_N_3"/>
    <property type="match status" value="1"/>
</dbReference>
<evidence type="ECO:0000313" key="5">
    <source>
        <dbReference type="EMBL" id="KDR22869.1"/>
    </source>
</evidence>
<keyword evidence="6" id="KW-1185">Reference proteome</keyword>
<dbReference type="PANTHER" id="PTHR43968:SF6">
    <property type="entry name" value="GLUTATHIONE S-TRANSFERASE OMEGA"/>
    <property type="match status" value="1"/>
</dbReference>
<dbReference type="InterPro" id="IPR010987">
    <property type="entry name" value="Glutathione-S-Trfase_C-like"/>
</dbReference>
<dbReference type="GO" id="GO:0045174">
    <property type="term" value="F:glutathione dehydrogenase (ascorbate) activity"/>
    <property type="evidence" value="ECO:0007669"/>
    <property type="project" value="UniProtKB-ARBA"/>
</dbReference>
<dbReference type="InParanoid" id="A0A067RSS2"/>
<dbReference type="Proteomes" id="UP000027135">
    <property type="component" value="Unassembled WGS sequence"/>
</dbReference>
<dbReference type="PROSITE" id="PS50405">
    <property type="entry name" value="GST_CTER"/>
    <property type="match status" value="1"/>
</dbReference>
<dbReference type="CDD" id="cd03055">
    <property type="entry name" value="GST_N_Omega"/>
    <property type="match status" value="1"/>
</dbReference>
<name>A0A067RSS2_ZOONE</name>
<dbReference type="Gene3D" id="1.20.1050.10">
    <property type="match status" value="1"/>
</dbReference>
<dbReference type="STRING" id="136037.A0A067RSS2"/>
<dbReference type="InterPro" id="IPR005442">
    <property type="entry name" value="GST_omega"/>
</dbReference>
<evidence type="ECO:0000256" key="1">
    <source>
        <dbReference type="ARBA" id="ARBA00011067"/>
    </source>
</evidence>
<keyword evidence="2" id="KW-0560">Oxidoreductase</keyword>
<dbReference type="GO" id="GO:0004364">
    <property type="term" value="F:glutathione transferase activity"/>
    <property type="evidence" value="ECO:0007669"/>
    <property type="project" value="InterPro"/>
</dbReference>
<dbReference type="SUPFAM" id="SSF52833">
    <property type="entry name" value="Thioredoxin-like"/>
    <property type="match status" value="1"/>
</dbReference>
<dbReference type="FunFam" id="3.40.30.10:FF:000123">
    <property type="entry name" value="Glutathione transferase o1"/>
    <property type="match status" value="1"/>
</dbReference>
<dbReference type="Pfam" id="PF13410">
    <property type="entry name" value="GST_C_2"/>
    <property type="match status" value="1"/>
</dbReference>
<evidence type="ECO:0000256" key="2">
    <source>
        <dbReference type="ARBA" id="ARBA00023002"/>
    </source>
</evidence>
<feature type="domain" description="GST N-terminal" evidence="3">
    <location>
        <begin position="18"/>
        <end position="97"/>
    </location>
</feature>
<gene>
    <name evidence="5" type="ORF">L798_14722</name>
</gene>
<dbReference type="PROSITE" id="PS50404">
    <property type="entry name" value="GST_NTER"/>
    <property type="match status" value="1"/>
</dbReference>
<dbReference type="OMA" id="HRCPWAH"/>
<dbReference type="InterPro" id="IPR040079">
    <property type="entry name" value="Glutathione_S-Trfase"/>
</dbReference>
<dbReference type="GO" id="GO:0006749">
    <property type="term" value="P:glutathione metabolic process"/>
    <property type="evidence" value="ECO:0007669"/>
    <property type="project" value="TreeGrafter"/>
</dbReference>
<proteinExistence type="inferred from homology"/>
<dbReference type="PRINTS" id="PR01625">
    <property type="entry name" value="GSTRNSFRASEO"/>
</dbReference>
<dbReference type="InterPro" id="IPR004045">
    <property type="entry name" value="Glutathione_S-Trfase_N"/>
</dbReference>
<dbReference type="PANTHER" id="PTHR43968">
    <property type="match status" value="1"/>
</dbReference>
<dbReference type="SUPFAM" id="SSF47616">
    <property type="entry name" value="GST C-terminal domain-like"/>
    <property type="match status" value="1"/>
</dbReference>
<dbReference type="FunCoup" id="A0A067RSS2">
    <property type="interactions" value="771"/>
</dbReference>
<dbReference type="AlphaFoldDB" id="A0A067RSS2"/>
<protein>
    <submittedName>
        <fullName evidence="5">Glutathione S-transferase omega-2</fullName>
    </submittedName>
</protein>
<dbReference type="InterPro" id="IPR036282">
    <property type="entry name" value="Glutathione-S-Trfase_C_sf"/>
</dbReference>
<evidence type="ECO:0000259" key="3">
    <source>
        <dbReference type="PROSITE" id="PS50404"/>
    </source>
</evidence>
<comment type="similarity">
    <text evidence="1">Belongs to the GST superfamily. Omega family.</text>
</comment>
<dbReference type="eggNOG" id="KOG0406">
    <property type="taxonomic scope" value="Eukaryota"/>
</dbReference>
<organism evidence="5 6">
    <name type="scientific">Zootermopsis nevadensis</name>
    <name type="common">Dampwood termite</name>
    <dbReference type="NCBI Taxonomy" id="136037"/>
    <lineage>
        <taxon>Eukaryota</taxon>
        <taxon>Metazoa</taxon>
        <taxon>Ecdysozoa</taxon>
        <taxon>Arthropoda</taxon>
        <taxon>Hexapoda</taxon>
        <taxon>Insecta</taxon>
        <taxon>Pterygota</taxon>
        <taxon>Neoptera</taxon>
        <taxon>Polyneoptera</taxon>
        <taxon>Dictyoptera</taxon>
        <taxon>Blattodea</taxon>
        <taxon>Blattoidea</taxon>
        <taxon>Termitoidae</taxon>
        <taxon>Termopsidae</taxon>
        <taxon>Zootermopsis</taxon>
    </lineage>
</organism>
<dbReference type="GO" id="GO:0005737">
    <property type="term" value="C:cytoplasm"/>
    <property type="evidence" value="ECO:0007669"/>
    <property type="project" value="InterPro"/>
</dbReference>
<feature type="domain" description="GST C-terminal" evidence="4">
    <location>
        <begin position="102"/>
        <end position="223"/>
    </location>
</feature>
<evidence type="ECO:0000259" key="4">
    <source>
        <dbReference type="PROSITE" id="PS50405"/>
    </source>
</evidence>
<dbReference type="SFLD" id="SFLDG00358">
    <property type="entry name" value="Main_(cytGST)"/>
    <property type="match status" value="1"/>
</dbReference>
<dbReference type="InterPro" id="IPR050983">
    <property type="entry name" value="GST_Omega/HSP26"/>
</dbReference>
<keyword evidence="5" id="KW-0808">Transferase</keyword>
<sequence>MNEKHLGKGSTNPPLSKGKLRLYSMRFCPYAQRAHLVLDAKKIPHDVVNIKLSDKPDWYFERNPLGKVPAIEMESGDCIYESLIIADYLDEKYPQRLLHPKDPIQKAKDRILVEHFSKIPTNVYKLFHGSDIDPLDDILTDLDLFEKELTLRATRFFGGDVPGMLDYVIWPWFERIDAFKIVAPEKFVIPSERYKKLKEWKETMKEDDAVKVTYIKPEIHVQFFNSYKSGNANYDILVK</sequence>
<accession>A0A067RSS2</accession>
<reference evidence="5 6" key="1">
    <citation type="journal article" date="2014" name="Nat. Commun.">
        <title>Molecular traces of alternative social organization in a termite genome.</title>
        <authorList>
            <person name="Terrapon N."/>
            <person name="Li C."/>
            <person name="Robertson H.M."/>
            <person name="Ji L."/>
            <person name="Meng X."/>
            <person name="Booth W."/>
            <person name="Chen Z."/>
            <person name="Childers C.P."/>
            <person name="Glastad K.M."/>
            <person name="Gokhale K."/>
            <person name="Gowin J."/>
            <person name="Gronenberg W."/>
            <person name="Hermansen R.A."/>
            <person name="Hu H."/>
            <person name="Hunt B.G."/>
            <person name="Huylmans A.K."/>
            <person name="Khalil S.M."/>
            <person name="Mitchell R.D."/>
            <person name="Munoz-Torres M.C."/>
            <person name="Mustard J.A."/>
            <person name="Pan H."/>
            <person name="Reese J.T."/>
            <person name="Scharf M.E."/>
            <person name="Sun F."/>
            <person name="Vogel H."/>
            <person name="Xiao J."/>
            <person name="Yang W."/>
            <person name="Yang Z."/>
            <person name="Yang Z."/>
            <person name="Zhou J."/>
            <person name="Zhu J."/>
            <person name="Brent C.S."/>
            <person name="Elsik C.G."/>
            <person name="Goodisman M.A."/>
            <person name="Liberles D.A."/>
            <person name="Roe R.M."/>
            <person name="Vargo E.L."/>
            <person name="Vilcinskas A."/>
            <person name="Wang J."/>
            <person name="Bornberg-Bauer E."/>
            <person name="Korb J."/>
            <person name="Zhang G."/>
            <person name="Liebig J."/>
        </authorList>
    </citation>
    <scope>NUCLEOTIDE SEQUENCE [LARGE SCALE GENOMIC DNA]</scope>
    <source>
        <tissue evidence="5">Whole organism</tissue>
    </source>
</reference>
<dbReference type="FunFam" id="1.20.1050.10:FF:000009">
    <property type="entry name" value="Glutathione S-transferase omega-1"/>
    <property type="match status" value="1"/>
</dbReference>
<dbReference type="Gene3D" id="3.40.30.10">
    <property type="entry name" value="Glutaredoxin"/>
    <property type="match status" value="1"/>
</dbReference>